<organism evidence="2 3">
    <name type="scientific">Paenibacillus shirakamiensis</name>
    <dbReference type="NCBI Taxonomy" id="1265935"/>
    <lineage>
        <taxon>Bacteria</taxon>
        <taxon>Bacillati</taxon>
        <taxon>Bacillota</taxon>
        <taxon>Bacilli</taxon>
        <taxon>Bacillales</taxon>
        <taxon>Paenibacillaceae</taxon>
        <taxon>Paenibacillus</taxon>
    </lineage>
</organism>
<reference evidence="2 3" key="1">
    <citation type="submission" date="2021-03" db="EMBL/GenBank/DDBJ databases">
        <title>Genomic Encyclopedia of Type Strains, Phase IV (KMG-IV): sequencing the most valuable type-strain genomes for metagenomic binning, comparative biology and taxonomic classification.</title>
        <authorList>
            <person name="Goeker M."/>
        </authorList>
    </citation>
    <scope>NUCLEOTIDE SEQUENCE [LARGE SCALE GENOMIC DNA]</scope>
    <source>
        <strain evidence="2 3">DSM 26806</strain>
    </source>
</reference>
<comment type="caution">
    <text evidence="2">The sequence shown here is derived from an EMBL/GenBank/DDBJ whole genome shotgun (WGS) entry which is preliminary data.</text>
</comment>
<dbReference type="Pfam" id="PF04186">
    <property type="entry name" value="FxsA"/>
    <property type="match status" value="1"/>
</dbReference>
<proteinExistence type="predicted"/>
<protein>
    <submittedName>
        <fullName evidence="2">UPF0716 protein FxsA</fullName>
    </submittedName>
</protein>
<evidence type="ECO:0000313" key="3">
    <source>
        <dbReference type="Proteomes" id="UP001519288"/>
    </source>
</evidence>
<evidence type="ECO:0000256" key="1">
    <source>
        <dbReference type="SAM" id="Phobius"/>
    </source>
</evidence>
<dbReference type="NCBIfam" id="NF008528">
    <property type="entry name" value="PRK11463.1-2"/>
    <property type="match status" value="1"/>
</dbReference>
<feature type="transmembrane region" description="Helical" evidence="1">
    <location>
        <begin position="7"/>
        <end position="24"/>
    </location>
</feature>
<dbReference type="InterPro" id="IPR007313">
    <property type="entry name" value="FxsA"/>
</dbReference>
<dbReference type="PANTHER" id="PTHR35335:SF1">
    <property type="entry name" value="UPF0716 PROTEIN FXSA"/>
    <property type="match status" value="1"/>
</dbReference>
<keyword evidence="1" id="KW-0812">Transmembrane</keyword>
<sequence>MFKIRKWMILLIIVVPIIEFWAYVEVGERLGVGKTIFLTLATSVIGGLMMQFEGRKVLESVKEQVNSRQVPGRTVLDGMCVFIGGILLIIPGFFTDLIGFTLVFPLTRPVYRLFLLRWVSKKIKDGTITFRR</sequence>
<dbReference type="PANTHER" id="PTHR35335">
    <property type="entry name" value="UPF0716 PROTEIN FXSA"/>
    <property type="match status" value="1"/>
</dbReference>
<keyword evidence="1" id="KW-0472">Membrane</keyword>
<evidence type="ECO:0000313" key="2">
    <source>
        <dbReference type="EMBL" id="MBP2002534.1"/>
    </source>
</evidence>
<dbReference type="Proteomes" id="UP001519288">
    <property type="component" value="Unassembled WGS sequence"/>
</dbReference>
<name>A0ABS4JLE4_9BACL</name>
<dbReference type="EMBL" id="JAGGLD010000009">
    <property type="protein sequence ID" value="MBP2002534.1"/>
    <property type="molecule type" value="Genomic_DNA"/>
</dbReference>
<accession>A0ABS4JLE4</accession>
<keyword evidence="1" id="KW-1133">Transmembrane helix</keyword>
<feature type="transmembrane region" description="Helical" evidence="1">
    <location>
        <begin position="75"/>
        <end position="94"/>
    </location>
</feature>
<gene>
    <name evidence="2" type="ORF">J2Z69_003620</name>
</gene>
<keyword evidence="3" id="KW-1185">Reference proteome</keyword>
<dbReference type="RefSeq" id="WP_245339440.1">
    <property type="nucleotide sequence ID" value="NZ_JAGGLD010000009.1"/>
</dbReference>